<dbReference type="AlphaFoldDB" id="A0A4C2A9H7"/>
<gene>
    <name evidence="1" type="ORF">EVAR_97475_1</name>
</gene>
<dbReference type="Proteomes" id="UP000299102">
    <property type="component" value="Unassembled WGS sequence"/>
</dbReference>
<name>A0A4C2A9H7_EUMVA</name>
<evidence type="ECO:0000313" key="2">
    <source>
        <dbReference type="Proteomes" id="UP000299102"/>
    </source>
</evidence>
<sequence>MPNLQVHLLPLNCDNGVTIIARAADAARIAALQLLANWSFERVVRSSTELTFDSCNSPSASVGRSILYAALKCAVILVEHRRVRDVICVTKGLREDAVVSNVQRVGVRAERTANENPNFIRVGNYRVKSREPLAVKYWSVANVIVGTYCGAGTKTRPSRELSVRPSVSDTFSQNYVN</sequence>
<organism evidence="1 2">
    <name type="scientific">Eumeta variegata</name>
    <name type="common">Bagworm moth</name>
    <name type="synonym">Eumeta japonica</name>
    <dbReference type="NCBI Taxonomy" id="151549"/>
    <lineage>
        <taxon>Eukaryota</taxon>
        <taxon>Metazoa</taxon>
        <taxon>Ecdysozoa</taxon>
        <taxon>Arthropoda</taxon>
        <taxon>Hexapoda</taxon>
        <taxon>Insecta</taxon>
        <taxon>Pterygota</taxon>
        <taxon>Neoptera</taxon>
        <taxon>Endopterygota</taxon>
        <taxon>Lepidoptera</taxon>
        <taxon>Glossata</taxon>
        <taxon>Ditrysia</taxon>
        <taxon>Tineoidea</taxon>
        <taxon>Psychidae</taxon>
        <taxon>Oiketicinae</taxon>
        <taxon>Eumeta</taxon>
    </lineage>
</organism>
<evidence type="ECO:0000313" key="1">
    <source>
        <dbReference type="EMBL" id="GBP95839.1"/>
    </source>
</evidence>
<accession>A0A4C2A9H7</accession>
<protein>
    <submittedName>
        <fullName evidence="1">Uncharacterized protein</fullName>
    </submittedName>
</protein>
<dbReference type="EMBL" id="BGZK01002688">
    <property type="protein sequence ID" value="GBP95839.1"/>
    <property type="molecule type" value="Genomic_DNA"/>
</dbReference>
<keyword evidence="2" id="KW-1185">Reference proteome</keyword>
<reference evidence="1 2" key="1">
    <citation type="journal article" date="2019" name="Commun. Biol.">
        <title>The bagworm genome reveals a unique fibroin gene that provides high tensile strength.</title>
        <authorList>
            <person name="Kono N."/>
            <person name="Nakamura H."/>
            <person name="Ohtoshi R."/>
            <person name="Tomita M."/>
            <person name="Numata K."/>
            <person name="Arakawa K."/>
        </authorList>
    </citation>
    <scope>NUCLEOTIDE SEQUENCE [LARGE SCALE GENOMIC DNA]</scope>
</reference>
<proteinExistence type="predicted"/>
<comment type="caution">
    <text evidence="1">The sequence shown here is derived from an EMBL/GenBank/DDBJ whole genome shotgun (WGS) entry which is preliminary data.</text>
</comment>